<name>A0A4P7NIG9_PYROR</name>
<accession>A0A4P7NIG9</accession>
<dbReference type="Proteomes" id="UP000294847">
    <property type="component" value="Chromosome 4"/>
</dbReference>
<dbReference type="EMBL" id="CP034207">
    <property type="protein sequence ID" value="QBZ61760.1"/>
    <property type="molecule type" value="Genomic_DNA"/>
</dbReference>
<organism evidence="1 2">
    <name type="scientific">Pyricularia oryzae</name>
    <name type="common">Rice blast fungus</name>
    <name type="synonym">Magnaporthe oryzae</name>
    <dbReference type="NCBI Taxonomy" id="318829"/>
    <lineage>
        <taxon>Eukaryota</taxon>
        <taxon>Fungi</taxon>
        <taxon>Dikarya</taxon>
        <taxon>Ascomycota</taxon>
        <taxon>Pezizomycotina</taxon>
        <taxon>Sordariomycetes</taxon>
        <taxon>Sordariomycetidae</taxon>
        <taxon>Magnaporthales</taxon>
        <taxon>Pyriculariaceae</taxon>
        <taxon>Pyricularia</taxon>
    </lineage>
</organism>
<dbReference type="AlphaFoldDB" id="A0A4P7NIG9"/>
<protein>
    <submittedName>
        <fullName evidence="1">Uncharacterized protein</fullName>
    </submittedName>
</protein>
<evidence type="ECO:0000313" key="2">
    <source>
        <dbReference type="Proteomes" id="UP000294847"/>
    </source>
</evidence>
<sequence>MYMEIFASAGMLEVTFQISWPVCFYFHGGGWEKLLGAVIMCGKLDVLGDERLRLVIEPAVYVPDYGWRVERLDEGDYIFI</sequence>
<reference evidence="1 2" key="1">
    <citation type="journal article" date="2019" name="Mol. Biol. Evol.">
        <title>Blast fungal genomes show frequent chromosomal changes, gene gains and losses, and effector gene turnover.</title>
        <authorList>
            <person name="Gomez Luciano L.B."/>
            <person name="Jason Tsai I."/>
            <person name="Chuma I."/>
            <person name="Tosa Y."/>
            <person name="Chen Y.H."/>
            <person name="Li J.Y."/>
            <person name="Li M.Y."/>
            <person name="Jade Lu M.Y."/>
            <person name="Nakayashiki H."/>
            <person name="Li W.H."/>
        </authorList>
    </citation>
    <scope>NUCLEOTIDE SEQUENCE [LARGE SCALE GENOMIC DNA]</scope>
    <source>
        <strain evidence="1">MZ5-1-6</strain>
    </source>
</reference>
<gene>
    <name evidence="1" type="ORF">PoMZ_08717</name>
</gene>
<proteinExistence type="predicted"/>
<evidence type="ECO:0000313" key="1">
    <source>
        <dbReference type="EMBL" id="QBZ61760.1"/>
    </source>
</evidence>